<sequence length="246" mass="27279">MKIPKVFISYSHDSQAHKEWTMNFAIRLRNSGVDAILDQWELQPGGDIPHFMEQNLASADRVLMICTGAYVAKANSGAGGVGYEKMIVTADLMKSIESAKVIPIIRQDGGRTVPTFLSSKYFIDFSGADNEYAYDELVRTLVGAPLFVKPPISHDLFKPVAQTPAEPTIDNVRMVMQVVVSLFEKTPDTWILYAHVLKAAPVSRILLDFAIDEALQQGLLARDSLNRIGIRSSGKEYAVLHKLIRS</sequence>
<keyword evidence="2" id="KW-0675">Receptor</keyword>
<name>A0ABX0FP40_9BURK</name>
<dbReference type="Proteomes" id="UP000666369">
    <property type="component" value="Unassembled WGS sequence"/>
</dbReference>
<dbReference type="InterPro" id="IPR035897">
    <property type="entry name" value="Toll_tir_struct_dom_sf"/>
</dbReference>
<protein>
    <submittedName>
        <fullName evidence="2">Toll/interleukin-1 receptor domain-containing protein</fullName>
    </submittedName>
</protein>
<dbReference type="SUPFAM" id="SSF52200">
    <property type="entry name" value="Toll/Interleukin receptor TIR domain"/>
    <property type="match status" value="1"/>
</dbReference>
<organism evidence="2 3">
    <name type="scientific">Duganella aceris</name>
    <dbReference type="NCBI Taxonomy" id="2703883"/>
    <lineage>
        <taxon>Bacteria</taxon>
        <taxon>Pseudomonadati</taxon>
        <taxon>Pseudomonadota</taxon>
        <taxon>Betaproteobacteria</taxon>
        <taxon>Burkholderiales</taxon>
        <taxon>Oxalobacteraceae</taxon>
        <taxon>Telluria group</taxon>
        <taxon>Duganella</taxon>
    </lineage>
</organism>
<dbReference type="Gene3D" id="3.40.50.10140">
    <property type="entry name" value="Toll/interleukin-1 receptor homology (TIR) domain"/>
    <property type="match status" value="1"/>
</dbReference>
<reference evidence="3" key="2">
    <citation type="submission" date="2023-07" db="EMBL/GenBank/DDBJ databases">
        <title>Duganella aceri sp. nov., isolated from tree sap.</title>
        <authorList>
            <person name="Kim I.S."/>
        </authorList>
    </citation>
    <scope>NUCLEOTIDE SEQUENCE [LARGE SCALE GENOMIC DNA]</scope>
    <source>
        <strain evidence="3">SAP-35</strain>
    </source>
</reference>
<gene>
    <name evidence="2" type="ORF">GW587_19310</name>
</gene>
<reference evidence="2 3" key="1">
    <citation type="submission" date="2020-01" db="EMBL/GenBank/DDBJ databases">
        <authorList>
            <person name="Lee S.D."/>
        </authorList>
    </citation>
    <scope>NUCLEOTIDE SEQUENCE [LARGE SCALE GENOMIC DNA]</scope>
    <source>
        <strain evidence="2 3">SAP-35</strain>
    </source>
</reference>
<evidence type="ECO:0000259" key="1">
    <source>
        <dbReference type="PROSITE" id="PS51534"/>
    </source>
</evidence>
<dbReference type="InterPro" id="IPR013568">
    <property type="entry name" value="SEFIR_dom"/>
</dbReference>
<evidence type="ECO:0000313" key="3">
    <source>
        <dbReference type="Proteomes" id="UP000666369"/>
    </source>
</evidence>
<dbReference type="InterPro" id="IPR000157">
    <property type="entry name" value="TIR_dom"/>
</dbReference>
<dbReference type="PROSITE" id="PS51534">
    <property type="entry name" value="SEFIR"/>
    <property type="match status" value="1"/>
</dbReference>
<feature type="domain" description="SEFIR" evidence="1">
    <location>
        <begin position="3"/>
        <end position="134"/>
    </location>
</feature>
<dbReference type="EMBL" id="JAADJT010000009">
    <property type="protein sequence ID" value="NGZ86395.1"/>
    <property type="molecule type" value="Genomic_DNA"/>
</dbReference>
<proteinExistence type="predicted"/>
<dbReference type="RefSeq" id="WP_166106245.1">
    <property type="nucleotide sequence ID" value="NZ_JAADJT010000009.1"/>
</dbReference>
<keyword evidence="3" id="KW-1185">Reference proteome</keyword>
<accession>A0ABX0FP40</accession>
<evidence type="ECO:0000313" key="2">
    <source>
        <dbReference type="EMBL" id="NGZ86395.1"/>
    </source>
</evidence>
<dbReference type="Pfam" id="PF13676">
    <property type="entry name" value="TIR_2"/>
    <property type="match status" value="1"/>
</dbReference>
<comment type="caution">
    <text evidence="2">The sequence shown here is derived from an EMBL/GenBank/DDBJ whole genome shotgun (WGS) entry which is preliminary data.</text>
</comment>